<feature type="compositionally biased region" description="Basic and acidic residues" evidence="1">
    <location>
        <begin position="116"/>
        <end position="127"/>
    </location>
</feature>
<gene>
    <name evidence="2" type="ORF">THAOC_07882</name>
</gene>
<evidence type="ECO:0000256" key="1">
    <source>
        <dbReference type="SAM" id="MobiDB-lite"/>
    </source>
</evidence>
<comment type="caution">
    <text evidence="2">The sequence shown here is derived from an EMBL/GenBank/DDBJ whole genome shotgun (WGS) entry which is preliminary data.</text>
</comment>
<keyword evidence="3" id="KW-1185">Reference proteome</keyword>
<reference evidence="2 3" key="1">
    <citation type="journal article" date="2012" name="Genome Biol.">
        <title>Genome and low-iron response of an oceanic diatom adapted to chronic iron limitation.</title>
        <authorList>
            <person name="Lommer M."/>
            <person name="Specht M."/>
            <person name="Roy A.S."/>
            <person name="Kraemer L."/>
            <person name="Andreson R."/>
            <person name="Gutowska M.A."/>
            <person name="Wolf J."/>
            <person name="Bergner S.V."/>
            <person name="Schilhabel M.B."/>
            <person name="Klostermeier U.C."/>
            <person name="Beiko R.G."/>
            <person name="Rosenstiel P."/>
            <person name="Hippler M."/>
            <person name="Laroche J."/>
        </authorList>
    </citation>
    <scope>NUCLEOTIDE SEQUENCE [LARGE SCALE GENOMIC DNA]</scope>
    <source>
        <strain evidence="2 3">CCMP1005</strain>
    </source>
</reference>
<feature type="region of interest" description="Disordered" evidence="1">
    <location>
        <begin position="33"/>
        <end position="55"/>
    </location>
</feature>
<dbReference type="Proteomes" id="UP000266841">
    <property type="component" value="Unassembled WGS sequence"/>
</dbReference>
<evidence type="ECO:0000313" key="3">
    <source>
        <dbReference type="Proteomes" id="UP000266841"/>
    </source>
</evidence>
<proteinExistence type="predicted"/>
<accession>K0T0N8</accession>
<organism evidence="2 3">
    <name type="scientific">Thalassiosira oceanica</name>
    <name type="common">Marine diatom</name>
    <dbReference type="NCBI Taxonomy" id="159749"/>
    <lineage>
        <taxon>Eukaryota</taxon>
        <taxon>Sar</taxon>
        <taxon>Stramenopiles</taxon>
        <taxon>Ochrophyta</taxon>
        <taxon>Bacillariophyta</taxon>
        <taxon>Coscinodiscophyceae</taxon>
        <taxon>Thalassiosirophycidae</taxon>
        <taxon>Thalassiosirales</taxon>
        <taxon>Thalassiosiraceae</taxon>
        <taxon>Thalassiosira</taxon>
    </lineage>
</organism>
<feature type="region of interest" description="Disordered" evidence="1">
    <location>
        <begin position="94"/>
        <end position="132"/>
    </location>
</feature>
<protein>
    <submittedName>
        <fullName evidence="2">Uncharacterized protein</fullName>
    </submittedName>
</protein>
<feature type="compositionally biased region" description="Basic and acidic residues" evidence="1">
    <location>
        <begin position="94"/>
        <end position="106"/>
    </location>
</feature>
<dbReference type="AlphaFoldDB" id="K0T0N8"/>
<dbReference type="EMBL" id="AGNL01008115">
    <property type="protein sequence ID" value="EJK70734.1"/>
    <property type="molecule type" value="Genomic_DNA"/>
</dbReference>
<sequence>MGAPISTVTGQGKTAETYTRWSLEIHACAVCGGDKTSTTRGSQPRRVPTDRWPGIASRVPRVPKLHVRVALATVDIVTAGQVVGRRAARSEWRPAMEAHKEGRADLSRGVYEEPEEGIRRGPGKELDVYGTGDSSAACRELQSILTPSRPLVGG</sequence>
<name>K0T0N8_THAOC</name>
<evidence type="ECO:0000313" key="2">
    <source>
        <dbReference type="EMBL" id="EJK70734.1"/>
    </source>
</evidence>